<feature type="compositionally biased region" description="Low complexity" evidence="1">
    <location>
        <begin position="102"/>
        <end position="114"/>
    </location>
</feature>
<keyword evidence="3" id="KW-1185">Reference proteome</keyword>
<organism evidence="2 3">
    <name type="scientific">Solanum commersonii</name>
    <name type="common">Commerson's wild potato</name>
    <name type="synonym">Commerson's nightshade</name>
    <dbReference type="NCBI Taxonomy" id="4109"/>
    <lineage>
        <taxon>Eukaryota</taxon>
        <taxon>Viridiplantae</taxon>
        <taxon>Streptophyta</taxon>
        <taxon>Embryophyta</taxon>
        <taxon>Tracheophyta</taxon>
        <taxon>Spermatophyta</taxon>
        <taxon>Magnoliopsida</taxon>
        <taxon>eudicotyledons</taxon>
        <taxon>Gunneridae</taxon>
        <taxon>Pentapetalae</taxon>
        <taxon>asterids</taxon>
        <taxon>lamiids</taxon>
        <taxon>Solanales</taxon>
        <taxon>Solanaceae</taxon>
        <taxon>Solanoideae</taxon>
        <taxon>Solaneae</taxon>
        <taxon>Solanum</taxon>
    </lineage>
</organism>
<evidence type="ECO:0000313" key="2">
    <source>
        <dbReference type="EMBL" id="KAG5611291.1"/>
    </source>
</evidence>
<feature type="region of interest" description="Disordered" evidence="1">
    <location>
        <begin position="1"/>
        <end position="126"/>
    </location>
</feature>
<name>A0A9J5ZEE0_SOLCO</name>
<evidence type="ECO:0000313" key="3">
    <source>
        <dbReference type="Proteomes" id="UP000824120"/>
    </source>
</evidence>
<comment type="caution">
    <text evidence="2">The sequence shown here is derived from an EMBL/GenBank/DDBJ whole genome shotgun (WGS) entry which is preliminary data.</text>
</comment>
<feature type="region of interest" description="Disordered" evidence="1">
    <location>
        <begin position="188"/>
        <end position="215"/>
    </location>
</feature>
<protein>
    <submittedName>
        <fullName evidence="2">Uncharacterized protein</fullName>
    </submittedName>
</protein>
<feature type="compositionally biased region" description="Basic and acidic residues" evidence="1">
    <location>
        <begin position="24"/>
        <end position="34"/>
    </location>
</feature>
<feature type="region of interest" description="Disordered" evidence="1">
    <location>
        <begin position="138"/>
        <end position="170"/>
    </location>
</feature>
<dbReference type="EMBL" id="JACXVP010000004">
    <property type="protein sequence ID" value="KAG5611291.1"/>
    <property type="molecule type" value="Genomic_DNA"/>
</dbReference>
<reference evidence="2 3" key="1">
    <citation type="submission" date="2020-09" db="EMBL/GenBank/DDBJ databases">
        <title>De no assembly of potato wild relative species, Solanum commersonii.</title>
        <authorList>
            <person name="Cho K."/>
        </authorList>
    </citation>
    <scope>NUCLEOTIDE SEQUENCE [LARGE SCALE GENOMIC DNA]</scope>
    <source>
        <strain evidence="2">LZ3.2</strain>
        <tissue evidence="2">Leaf</tissue>
    </source>
</reference>
<feature type="compositionally biased region" description="Polar residues" evidence="1">
    <location>
        <begin position="82"/>
        <end position="95"/>
    </location>
</feature>
<sequence>MIFEHVDRSGNVHSNNCAPTGLPKTEEDNKDITRGKLSTVGAKKTQSTPKRDANLPYAKHSKFTTKPDSKPMNNNEQEEYPNANQNHPLNNTLNTCHPAPSPNERSSHSSSEPNLPCPSSGGRHEACNRDIQHKHMDDVCLPKSPEPTTLPVPYESGLSYPDLEDTNSSNYESIPSKNAFPTTNDPKFGHDSIVQSSAPISDPSNVASASQVPTPTSITPLAQMQYQNLEEIEEAIGLMRETRMEISVLKEIKIIVFKERF</sequence>
<evidence type="ECO:0000256" key="1">
    <source>
        <dbReference type="SAM" id="MobiDB-lite"/>
    </source>
</evidence>
<dbReference type="Proteomes" id="UP000824120">
    <property type="component" value="Chromosome 4"/>
</dbReference>
<dbReference type="AlphaFoldDB" id="A0A9J5ZEE0"/>
<gene>
    <name evidence="2" type="ORF">H5410_022572</name>
</gene>
<accession>A0A9J5ZEE0</accession>
<proteinExistence type="predicted"/>
<feature type="compositionally biased region" description="Polar residues" evidence="1">
    <location>
        <begin position="193"/>
        <end position="215"/>
    </location>
</feature>
<feature type="compositionally biased region" description="Basic and acidic residues" evidence="1">
    <location>
        <begin position="1"/>
        <end position="10"/>
    </location>
</feature>